<sequence length="100" mass="10891">MNNVQDIFTKNRRLAILRFLAEDQDYSLNTSVLQSALAAIGHGVSRDVVEADAAWLAEQGLATMERLDNLPVTVLRISARGVDVARGVASHPGVDRPLPR</sequence>
<dbReference type="AlphaFoldDB" id="A0A0X8JJG4"/>
<proteinExistence type="predicted"/>
<organism evidence="1 2">
    <name type="scientific">Desulfovibrio fairfieldensis</name>
    <dbReference type="NCBI Taxonomy" id="44742"/>
    <lineage>
        <taxon>Bacteria</taxon>
        <taxon>Pseudomonadati</taxon>
        <taxon>Thermodesulfobacteriota</taxon>
        <taxon>Desulfovibrionia</taxon>
        <taxon>Desulfovibrionales</taxon>
        <taxon>Desulfovibrionaceae</taxon>
        <taxon>Desulfovibrio</taxon>
    </lineage>
</organism>
<protein>
    <recommendedName>
        <fullName evidence="3">ArsR family transcriptional regulator</fullName>
    </recommendedName>
</protein>
<evidence type="ECO:0008006" key="3">
    <source>
        <dbReference type="Google" id="ProtNLM"/>
    </source>
</evidence>
<dbReference type="RefSeq" id="WP_062252145.1">
    <property type="nucleotide sequence ID" value="NZ_CP014229.1"/>
</dbReference>
<gene>
    <name evidence="1" type="ORF">AXF13_06730</name>
</gene>
<evidence type="ECO:0000313" key="2">
    <source>
        <dbReference type="Proteomes" id="UP000069241"/>
    </source>
</evidence>
<dbReference type="Proteomes" id="UP000069241">
    <property type="component" value="Chromosome"/>
</dbReference>
<evidence type="ECO:0000313" key="1">
    <source>
        <dbReference type="EMBL" id="AMD89831.1"/>
    </source>
</evidence>
<name>A0A0X8JJG4_9BACT</name>
<reference evidence="2" key="1">
    <citation type="submission" date="2016-02" db="EMBL/GenBank/DDBJ databases">
        <authorList>
            <person name="Holder M.E."/>
            <person name="Ajami N.J."/>
            <person name="Petrosino J.F."/>
        </authorList>
    </citation>
    <scope>NUCLEOTIDE SEQUENCE [LARGE SCALE GENOMIC DNA]</scope>
    <source>
        <strain evidence="2">CCUG 45958</strain>
    </source>
</reference>
<dbReference type="KEGG" id="dfi:AXF13_06730"/>
<accession>A0A0X8JJG4</accession>
<dbReference type="STRING" id="44742.AXF13_06730"/>
<keyword evidence="2" id="KW-1185">Reference proteome</keyword>
<dbReference type="EMBL" id="CP014229">
    <property type="protein sequence ID" value="AMD89831.1"/>
    <property type="molecule type" value="Genomic_DNA"/>
</dbReference>